<feature type="region of interest" description="Disordered" evidence="1">
    <location>
        <begin position="1"/>
        <end position="22"/>
    </location>
</feature>
<dbReference type="RefSeq" id="XP_070884835.1">
    <property type="nucleotide sequence ID" value="XM_071024882.1"/>
</dbReference>
<comment type="caution">
    <text evidence="3">The sequence shown here is derived from an EMBL/GenBank/DDBJ whole genome shotgun (WGS) entry which is preliminary data.</text>
</comment>
<protein>
    <submittedName>
        <fullName evidence="3">Uncharacterized protein</fullName>
    </submittedName>
</protein>
<evidence type="ECO:0000256" key="2">
    <source>
        <dbReference type="SAM" id="Phobius"/>
    </source>
</evidence>
<keyword evidence="2" id="KW-1133">Transmembrane helix</keyword>
<keyword evidence="4" id="KW-1185">Reference proteome</keyword>
<feature type="compositionally biased region" description="Basic residues" evidence="1">
    <location>
        <begin position="1"/>
        <end position="11"/>
    </location>
</feature>
<dbReference type="Proteomes" id="UP001610432">
    <property type="component" value="Unassembled WGS sequence"/>
</dbReference>
<keyword evidence="2" id="KW-0472">Membrane</keyword>
<gene>
    <name evidence="3" type="ORF">BJX67DRAFT_157309</name>
</gene>
<name>A0ABR4LN54_9EURO</name>
<evidence type="ECO:0000313" key="4">
    <source>
        <dbReference type="Proteomes" id="UP001610432"/>
    </source>
</evidence>
<accession>A0ABR4LN54</accession>
<organism evidence="3 4">
    <name type="scientific">Aspergillus lucknowensis</name>
    <dbReference type="NCBI Taxonomy" id="176173"/>
    <lineage>
        <taxon>Eukaryota</taxon>
        <taxon>Fungi</taxon>
        <taxon>Dikarya</taxon>
        <taxon>Ascomycota</taxon>
        <taxon>Pezizomycotina</taxon>
        <taxon>Eurotiomycetes</taxon>
        <taxon>Eurotiomycetidae</taxon>
        <taxon>Eurotiales</taxon>
        <taxon>Aspergillaceae</taxon>
        <taxon>Aspergillus</taxon>
        <taxon>Aspergillus subgen. Nidulantes</taxon>
    </lineage>
</organism>
<dbReference type="GeneID" id="98139954"/>
<sequence length="94" mass="10261">MLTKGGRKVGGKKRDGGRGEVKLVQTQKELLSTKAADLNRSELPQPPNQLVQFRLLSSVPPTNFSMFYNLVLFISSVAVFSLAAQRMSGPKLGK</sequence>
<proteinExistence type="predicted"/>
<feature type="compositionally biased region" description="Basic and acidic residues" evidence="1">
    <location>
        <begin position="12"/>
        <end position="21"/>
    </location>
</feature>
<evidence type="ECO:0000313" key="3">
    <source>
        <dbReference type="EMBL" id="KAL2865856.1"/>
    </source>
</evidence>
<keyword evidence="2" id="KW-0812">Transmembrane</keyword>
<evidence type="ECO:0000256" key="1">
    <source>
        <dbReference type="SAM" id="MobiDB-lite"/>
    </source>
</evidence>
<dbReference type="EMBL" id="JBFXLQ010000029">
    <property type="protein sequence ID" value="KAL2865856.1"/>
    <property type="molecule type" value="Genomic_DNA"/>
</dbReference>
<feature type="transmembrane region" description="Helical" evidence="2">
    <location>
        <begin position="66"/>
        <end position="84"/>
    </location>
</feature>
<reference evidence="3 4" key="1">
    <citation type="submission" date="2024-07" db="EMBL/GenBank/DDBJ databases">
        <title>Section-level genome sequencing and comparative genomics of Aspergillus sections Usti and Cavernicolus.</title>
        <authorList>
            <consortium name="Lawrence Berkeley National Laboratory"/>
            <person name="Nybo J.L."/>
            <person name="Vesth T.C."/>
            <person name="Theobald S."/>
            <person name="Frisvad J.C."/>
            <person name="Larsen T.O."/>
            <person name="Kjaerboelling I."/>
            <person name="Rothschild-Mancinelli K."/>
            <person name="Lyhne E.K."/>
            <person name="Kogle M.E."/>
            <person name="Barry K."/>
            <person name="Clum A."/>
            <person name="Na H."/>
            <person name="Ledsgaard L."/>
            <person name="Lin J."/>
            <person name="Lipzen A."/>
            <person name="Kuo A."/>
            <person name="Riley R."/>
            <person name="Mondo S."/>
            <person name="Labutti K."/>
            <person name="Haridas S."/>
            <person name="Pangalinan J."/>
            <person name="Salamov A.A."/>
            <person name="Simmons B.A."/>
            <person name="Magnuson J.K."/>
            <person name="Chen J."/>
            <person name="Drula E."/>
            <person name="Henrissat B."/>
            <person name="Wiebenga A."/>
            <person name="Lubbers R.J."/>
            <person name="Gomes A.C."/>
            <person name="Macurrencykelacurrency M.R."/>
            <person name="Stajich J."/>
            <person name="Grigoriev I.V."/>
            <person name="Mortensen U.H."/>
            <person name="De Vries R.P."/>
            <person name="Baker S.E."/>
            <person name="Andersen M.R."/>
        </authorList>
    </citation>
    <scope>NUCLEOTIDE SEQUENCE [LARGE SCALE GENOMIC DNA]</scope>
    <source>
        <strain evidence="3 4">CBS 449.75</strain>
    </source>
</reference>